<keyword evidence="4" id="KW-1185">Reference proteome</keyword>
<evidence type="ECO:0000313" key="4">
    <source>
        <dbReference type="Proteomes" id="UP001356427"/>
    </source>
</evidence>
<comment type="caution">
    <text evidence="3">The sequence shown here is derived from an EMBL/GenBank/DDBJ whole genome shotgun (WGS) entry which is preliminary data.</text>
</comment>
<protein>
    <recommendedName>
        <fullName evidence="2">SWIM-type domain-containing protein</fullName>
    </recommendedName>
</protein>
<keyword evidence="1" id="KW-0862">Zinc</keyword>
<keyword evidence="1" id="KW-0479">Metal-binding</keyword>
<evidence type="ECO:0000313" key="3">
    <source>
        <dbReference type="EMBL" id="KAK6316318.1"/>
    </source>
</evidence>
<reference evidence="3 4" key="1">
    <citation type="submission" date="2021-04" db="EMBL/GenBank/DDBJ databases">
        <authorList>
            <person name="De Guttry C."/>
            <person name="Zahm M."/>
            <person name="Klopp C."/>
            <person name="Cabau C."/>
            <person name="Louis A."/>
            <person name="Berthelot C."/>
            <person name="Parey E."/>
            <person name="Roest Crollius H."/>
            <person name="Montfort J."/>
            <person name="Robinson-Rechavi M."/>
            <person name="Bucao C."/>
            <person name="Bouchez O."/>
            <person name="Gislard M."/>
            <person name="Lluch J."/>
            <person name="Milhes M."/>
            <person name="Lampietro C."/>
            <person name="Lopez Roques C."/>
            <person name="Donnadieu C."/>
            <person name="Braasch I."/>
            <person name="Desvignes T."/>
            <person name="Postlethwait J."/>
            <person name="Bobe J."/>
            <person name="Wedekind C."/>
            <person name="Guiguen Y."/>
        </authorList>
    </citation>
    <scope>NUCLEOTIDE SEQUENCE [LARGE SCALE GENOMIC DNA]</scope>
    <source>
        <strain evidence="3">Cs_M1</strain>
        <tissue evidence="3">Blood</tissue>
    </source>
</reference>
<gene>
    <name evidence="3" type="ORF">J4Q44_G00138420</name>
</gene>
<feature type="domain" description="SWIM-type" evidence="2">
    <location>
        <begin position="625"/>
        <end position="661"/>
    </location>
</feature>
<name>A0AAN8LPT1_9TELE</name>
<dbReference type="InterPro" id="IPR029309">
    <property type="entry name" value="CaRF"/>
</dbReference>
<dbReference type="Pfam" id="PF15299">
    <property type="entry name" value="ALS2CR8"/>
    <property type="match status" value="1"/>
</dbReference>
<dbReference type="PANTHER" id="PTHR47456">
    <property type="entry name" value="PHD-TYPE DOMAIN-CONTAINING PROTEIN"/>
    <property type="match status" value="1"/>
</dbReference>
<dbReference type="Proteomes" id="UP001356427">
    <property type="component" value="Unassembled WGS sequence"/>
</dbReference>
<dbReference type="GO" id="GO:0008270">
    <property type="term" value="F:zinc ion binding"/>
    <property type="evidence" value="ECO:0007669"/>
    <property type="project" value="UniProtKB-KW"/>
</dbReference>
<keyword evidence="1" id="KW-0863">Zinc-finger</keyword>
<sequence>MSNEAVFETIEEVNKHISHVEESTCVKYISYRVDKRFNDQGWKPQDHKNRLYWEWKYGKGTPSIPFDRVPFMFIGHKLMGCHRGRAKCGIKKRQDLEAQREKDGKEKRNLLLKTKKVACPAVFTISRIVKFPGFKLEKDTSRLRRVMSISIKQALQTDPASVPWKIQYFLKIPSVTDHKGHPIGKVLLYYYHGIYCIGLSLGYISSICADQVDDRVKGYIRALVQQGVRKVKEVKNQMVQYVRTELFRDTTPPPLRRFFPTEKTIHAVMAQVIAEEHYSKIDLVNLLTLAENWKAEAPRINFLLRVQSESENLLLCYQTDWQRRLLRQYGKEVCFLDAAYKRTRFPLPLFFLCVRTNVSVAPVGLFVVQSRSAEALGEALGVFRQWNRGWSPAYILTEHCPVEMKAVEAAFTGAQAVFSDHLRERTWTKWLSNRSRAITNQEGIFDMMKAIAGALTREQHQGAVERLQQSPIWLEKRQLFKNWFTNKWLSEEKRWRNAVRVDIVNFVSVVNGGLEMQSDFFTHNNMKVHKKDTLSQMLQFVVDDYFPPMHQRYTDLNSRSSGEYSLNPTAPPFLWHRPLGVVALVMDNMSAALQDSDIVVEQASDAANGTFRVKSRAESTSGRSYTVSFGSEATWPSCECEVWRDQRLPCEHFCHVFRSEPNWTWEHLCPKYRDHPLLTLHSHTTTEEEIEEALNGLMHLSPASPVSLQWDGPEETVPLVQTPQTPQLQLHSIQTQWVAPQASQGPREREELQRECVAKLKSIMENVSGINDIDHLQELRQKLDVLQAQSETMLDQKDAGVKTVPTPKGKRKRAGVEIIVAMPKRIKVLSQIDVENVQK</sequence>
<dbReference type="Pfam" id="PF21056">
    <property type="entry name" value="ZSWIM1-3_RNaseH-like"/>
    <property type="match status" value="1"/>
</dbReference>
<dbReference type="AlphaFoldDB" id="A0AAN8LPT1"/>
<organism evidence="3 4">
    <name type="scientific">Coregonus suidteri</name>
    <dbReference type="NCBI Taxonomy" id="861788"/>
    <lineage>
        <taxon>Eukaryota</taxon>
        <taxon>Metazoa</taxon>
        <taxon>Chordata</taxon>
        <taxon>Craniata</taxon>
        <taxon>Vertebrata</taxon>
        <taxon>Euteleostomi</taxon>
        <taxon>Actinopterygii</taxon>
        <taxon>Neopterygii</taxon>
        <taxon>Teleostei</taxon>
        <taxon>Protacanthopterygii</taxon>
        <taxon>Salmoniformes</taxon>
        <taxon>Salmonidae</taxon>
        <taxon>Coregoninae</taxon>
        <taxon>Coregonus</taxon>
    </lineage>
</organism>
<dbReference type="InterPro" id="IPR048324">
    <property type="entry name" value="ZSWIM1-3_RNaseH-like"/>
</dbReference>
<proteinExistence type="predicted"/>
<dbReference type="GO" id="GO:0003700">
    <property type="term" value="F:DNA-binding transcription factor activity"/>
    <property type="evidence" value="ECO:0007669"/>
    <property type="project" value="InterPro"/>
</dbReference>
<dbReference type="EMBL" id="JAGTTL010000011">
    <property type="protein sequence ID" value="KAK6316318.1"/>
    <property type="molecule type" value="Genomic_DNA"/>
</dbReference>
<evidence type="ECO:0000256" key="1">
    <source>
        <dbReference type="PROSITE-ProRule" id="PRU00325"/>
    </source>
</evidence>
<dbReference type="InterPro" id="IPR007527">
    <property type="entry name" value="Znf_SWIM"/>
</dbReference>
<dbReference type="PROSITE" id="PS50966">
    <property type="entry name" value="ZF_SWIM"/>
    <property type="match status" value="1"/>
</dbReference>
<evidence type="ECO:0000259" key="2">
    <source>
        <dbReference type="PROSITE" id="PS50966"/>
    </source>
</evidence>
<accession>A0AAN8LPT1</accession>